<feature type="transmembrane region" description="Helical" evidence="5">
    <location>
        <begin position="49"/>
        <end position="67"/>
    </location>
</feature>
<keyword evidence="7" id="KW-0378">Hydrolase</keyword>
<dbReference type="InterPro" id="IPR050925">
    <property type="entry name" value="Rhomboid_protease_S54"/>
</dbReference>
<evidence type="ECO:0000256" key="5">
    <source>
        <dbReference type="SAM" id="Phobius"/>
    </source>
</evidence>
<dbReference type="PANTHER" id="PTHR43731:SF26">
    <property type="entry name" value="RHOMBOID-LIKE PROTEIN 10, CHLOROPLASTIC"/>
    <property type="match status" value="1"/>
</dbReference>
<dbReference type="EMBL" id="MZMT01000003">
    <property type="protein sequence ID" value="PIO46601.1"/>
    <property type="molecule type" value="Genomic_DNA"/>
</dbReference>
<keyword evidence="8" id="KW-1185">Reference proteome</keyword>
<feature type="transmembrane region" description="Helical" evidence="5">
    <location>
        <begin position="184"/>
        <end position="205"/>
    </location>
</feature>
<comment type="caution">
    <text evidence="7">The sequence shown here is derived from an EMBL/GenBank/DDBJ whole genome shotgun (WGS) entry which is preliminary data.</text>
</comment>
<dbReference type="InterPro" id="IPR022764">
    <property type="entry name" value="Peptidase_S54_rhomboid_dom"/>
</dbReference>
<feature type="transmembrane region" description="Helical" evidence="5">
    <location>
        <begin position="79"/>
        <end position="100"/>
    </location>
</feature>
<dbReference type="AlphaFoldDB" id="A0A2N9W4D3"/>
<feature type="domain" description="Peptidase S54 rhomboid" evidence="6">
    <location>
        <begin position="73"/>
        <end position="225"/>
    </location>
</feature>
<accession>A0A2N9W4D3</accession>
<evidence type="ECO:0000313" key="8">
    <source>
        <dbReference type="Proteomes" id="UP000232163"/>
    </source>
</evidence>
<sequence length="244" mass="26209">MNNPVDVRNHSSGNEPVFNIPGVILAIMAICGILFVLEAYVLNDEQGSVFLWNFAFIPARFSQYGGFYSPAALLTTVTYSLLHGSVAHIALNMIWLAAFGSPLAARIGPLRMALFWIVTSVAAVMTHFAVYPDSTAPLVGASGAVSGMMGAAARFGFRRSTLRNSAAFVGDILPIGVALRMRTVLVFLGVWFVTNILTGLLSVGVDSSATIAWEAHIGGFFVGFFGISLFDRRDDSRIDPELLV</sequence>
<evidence type="ECO:0000256" key="4">
    <source>
        <dbReference type="ARBA" id="ARBA00023136"/>
    </source>
</evidence>
<keyword evidence="7" id="KW-0645">Protease</keyword>
<keyword evidence="3 5" id="KW-1133">Transmembrane helix</keyword>
<evidence type="ECO:0000256" key="3">
    <source>
        <dbReference type="ARBA" id="ARBA00022989"/>
    </source>
</evidence>
<feature type="transmembrane region" description="Helical" evidence="5">
    <location>
        <begin position="211"/>
        <end position="230"/>
    </location>
</feature>
<evidence type="ECO:0000256" key="2">
    <source>
        <dbReference type="ARBA" id="ARBA00022692"/>
    </source>
</evidence>
<feature type="transmembrane region" description="Helical" evidence="5">
    <location>
        <begin position="136"/>
        <end position="157"/>
    </location>
</feature>
<dbReference type="PANTHER" id="PTHR43731">
    <property type="entry name" value="RHOMBOID PROTEASE"/>
    <property type="match status" value="1"/>
</dbReference>
<dbReference type="KEGG" id="pht:BLM14_10050"/>
<dbReference type="GO" id="GO:0004252">
    <property type="term" value="F:serine-type endopeptidase activity"/>
    <property type="evidence" value="ECO:0007669"/>
    <property type="project" value="InterPro"/>
</dbReference>
<dbReference type="GO" id="GO:0016020">
    <property type="term" value="C:membrane"/>
    <property type="evidence" value="ECO:0007669"/>
    <property type="project" value="UniProtKB-SubCell"/>
</dbReference>
<proteinExistence type="predicted"/>
<name>A0A2N9W4D3_9HYPH</name>
<comment type="subcellular location">
    <subcellularLocation>
        <location evidence="1">Membrane</location>
        <topology evidence="1">Multi-pass membrane protein</topology>
    </subcellularLocation>
</comment>
<dbReference type="InterPro" id="IPR035952">
    <property type="entry name" value="Rhomboid-like_sf"/>
</dbReference>
<dbReference type="GO" id="GO:0006508">
    <property type="term" value="P:proteolysis"/>
    <property type="evidence" value="ECO:0007669"/>
    <property type="project" value="UniProtKB-KW"/>
</dbReference>
<keyword evidence="2 5" id="KW-0812">Transmembrane</keyword>
<dbReference type="SUPFAM" id="SSF144091">
    <property type="entry name" value="Rhomboid-like"/>
    <property type="match status" value="1"/>
</dbReference>
<evidence type="ECO:0000259" key="6">
    <source>
        <dbReference type="Pfam" id="PF01694"/>
    </source>
</evidence>
<dbReference type="Gene3D" id="1.20.1540.10">
    <property type="entry name" value="Rhomboid-like"/>
    <property type="match status" value="1"/>
</dbReference>
<keyword evidence="4 5" id="KW-0472">Membrane</keyword>
<reference evidence="7 8" key="1">
    <citation type="journal article" date="2017" name="Int J Environ Stud">
        <title>Does the Miocene-Pliocene relict legume Oxytropis triphylla form nitrogen-fixing nodules with a combination of bacterial strains?</title>
        <authorList>
            <person name="Safronova V."/>
            <person name="Belimov A."/>
            <person name="Sazanova A."/>
            <person name="Kuznetsova I."/>
            <person name="Popova J."/>
            <person name="Andronov E."/>
            <person name="Verkhozina A."/>
            <person name="Tikhonovich I."/>
        </authorList>
    </citation>
    <scope>NUCLEOTIDE SEQUENCE [LARGE SCALE GENOMIC DNA]</scope>
    <source>
        <strain evidence="7 8">Tri-38</strain>
    </source>
</reference>
<dbReference type="Pfam" id="PF01694">
    <property type="entry name" value="Rhomboid"/>
    <property type="match status" value="1"/>
</dbReference>
<dbReference type="OrthoDB" id="9797190at2"/>
<dbReference type="RefSeq" id="WP_099999254.1">
    <property type="nucleotide sequence ID" value="NZ_CP017940.1"/>
</dbReference>
<gene>
    <name evidence="7" type="ORF">B5P45_02030</name>
</gene>
<protein>
    <submittedName>
        <fullName evidence="7">Rhomboid family intramembrane serine protease</fullName>
    </submittedName>
</protein>
<evidence type="ECO:0000256" key="1">
    <source>
        <dbReference type="ARBA" id="ARBA00004141"/>
    </source>
</evidence>
<dbReference type="Proteomes" id="UP000232163">
    <property type="component" value="Unassembled WGS sequence"/>
</dbReference>
<evidence type="ECO:0000313" key="7">
    <source>
        <dbReference type="EMBL" id="PIO46601.1"/>
    </source>
</evidence>
<organism evidence="7 8">
    <name type="scientific">Phyllobacterium zundukense</name>
    <dbReference type="NCBI Taxonomy" id="1867719"/>
    <lineage>
        <taxon>Bacteria</taxon>
        <taxon>Pseudomonadati</taxon>
        <taxon>Pseudomonadota</taxon>
        <taxon>Alphaproteobacteria</taxon>
        <taxon>Hyphomicrobiales</taxon>
        <taxon>Phyllobacteriaceae</taxon>
        <taxon>Phyllobacterium</taxon>
    </lineage>
</organism>
<feature type="transmembrane region" description="Helical" evidence="5">
    <location>
        <begin position="112"/>
        <end position="130"/>
    </location>
</feature>
<feature type="transmembrane region" description="Helical" evidence="5">
    <location>
        <begin position="20"/>
        <end position="42"/>
    </location>
</feature>